<dbReference type="InterPro" id="IPR011989">
    <property type="entry name" value="ARM-like"/>
</dbReference>
<sequence length="620" mass="68080">MAQLNINPDGYLADLGSFLEKGPENGYLGLDELPNSLNEFLERGQLDLCQKVVQILGDAVGKQSDWQIPFKEAGILVYILEKLDCHYVNVELTRQYLRVIGNCVADNVTDELRETVTHYFLKISSCMDKDELRTTALVVLLNLCNEYDAAQQRAAELRLDGLITDYLSEDMVAEEAVDYAVDLLSWTTEKLGSDQIADYTSIVIFGKLLDISLRDDGDHFEYIAICAHYLQDPQFQLEVASPETLAKIFDLIINIEKGLDTEGTEAVLIALSSKTDPDEIPSEDTNSVLLVQLITCLSAISASDAFARHIDIQSPFIQKVIANFGSDGRISGIQVLECIILANVATSDNGCVKLVEEEGIHAKLLDILSREDTPLSLLYAAAGFMRHLVVPQANKILLGQTKFLDICCHILSNEDPSIKGEAAALMRVFVTDNLHNIRKLLYERIPVDVEPSLPQESKAGGVSTVLEYLITVALTPTAPVPSTSMKIASIEVGRLFVAVLRFLCRPSAGEDTEELLKGFCQTLLFARPIARLVQQRFFADARSEGLLGLGLMAQSREGAAGLVKELGDQSGRGVLEAIREFSTSQKNERGNRDPQNALVLLHGLLKNGVSFGRCQVGTVC</sequence>
<gene>
    <name evidence="1" type="ORF">GQ43DRAFT_375267</name>
</gene>
<proteinExistence type="predicted"/>
<name>A0A9P4JI42_9PLEO</name>
<dbReference type="InterPro" id="IPR016024">
    <property type="entry name" value="ARM-type_fold"/>
</dbReference>
<dbReference type="Proteomes" id="UP000799536">
    <property type="component" value="Unassembled WGS sequence"/>
</dbReference>
<protein>
    <recommendedName>
        <fullName evidence="3">ARM repeat-containing protein</fullName>
    </recommendedName>
</protein>
<dbReference type="AlphaFoldDB" id="A0A9P4JI42"/>
<dbReference type="SUPFAM" id="SSF48371">
    <property type="entry name" value="ARM repeat"/>
    <property type="match status" value="1"/>
</dbReference>
<accession>A0A9P4JI42</accession>
<dbReference type="GO" id="GO:0005085">
    <property type="term" value="F:guanyl-nucleotide exchange factor activity"/>
    <property type="evidence" value="ECO:0007669"/>
    <property type="project" value="InterPro"/>
</dbReference>
<dbReference type="Gene3D" id="1.25.10.10">
    <property type="entry name" value="Leucine-rich Repeat Variant"/>
    <property type="match status" value="2"/>
</dbReference>
<evidence type="ECO:0008006" key="3">
    <source>
        <dbReference type="Google" id="ProtNLM"/>
    </source>
</evidence>
<dbReference type="PANTHER" id="PTHR10957">
    <property type="entry name" value="RAP1 GTPASE-GDP DISSOCIATION STIMULATOR 1"/>
    <property type="match status" value="1"/>
</dbReference>
<organism evidence="1 2">
    <name type="scientific">Delitschia confertaspora ATCC 74209</name>
    <dbReference type="NCBI Taxonomy" id="1513339"/>
    <lineage>
        <taxon>Eukaryota</taxon>
        <taxon>Fungi</taxon>
        <taxon>Dikarya</taxon>
        <taxon>Ascomycota</taxon>
        <taxon>Pezizomycotina</taxon>
        <taxon>Dothideomycetes</taxon>
        <taxon>Pleosporomycetidae</taxon>
        <taxon>Pleosporales</taxon>
        <taxon>Delitschiaceae</taxon>
        <taxon>Delitschia</taxon>
    </lineage>
</organism>
<dbReference type="OrthoDB" id="26149at2759"/>
<keyword evidence="2" id="KW-1185">Reference proteome</keyword>
<dbReference type="EMBL" id="ML994052">
    <property type="protein sequence ID" value="KAF2199848.1"/>
    <property type="molecule type" value="Genomic_DNA"/>
</dbReference>
<evidence type="ECO:0000313" key="2">
    <source>
        <dbReference type="Proteomes" id="UP000799536"/>
    </source>
</evidence>
<comment type="caution">
    <text evidence="1">The sequence shown here is derived from an EMBL/GenBank/DDBJ whole genome shotgun (WGS) entry which is preliminary data.</text>
</comment>
<dbReference type="InterPro" id="IPR040144">
    <property type="entry name" value="RAP1GDS1"/>
</dbReference>
<reference evidence="1" key="1">
    <citation type="journal article" date="2020" name="Stud. Mycol.">
        <title>101 Dothideomycetes genomes: a test case for predicting lifestyles and emergence of pathogens.</title>
        <authorList>
            <person name="Haridas S."/>
            <person name="Albert R."/>
            <person name="Binder M."/>
            <person name="Bloem J."/>
            <person name="Labutti K."/>
            <person name="Salamov A."/>
            <person name="Andreopoulos B."/>
            <person name="Baker S."/>
            <person name="Barry K."/>
            <person name="Bills G."/>
            <person name="Bluhm B."/>
            <person name="Cannon C."/>
            <person name="Castanera R."/>
            <person name="Culley D."/>
            <person name="Daum C."/>
            <person name="Ezra D."/>
            <person name="Gonzalez J."/>
            <person name="Henrissat B."/>
            <person name="Kuo A."/>
            <person name="Liang C."/>
            <person name="Lipzen A."/>
            <person name="Lutzoni F."/>
            <person name="Magnuson J."/>
            <person name="Mondo S."/>
            <person name="Nolan M."/>
            <person name="Ohm R."/>
            <person name="Pangilinan J."/>
            <person name="Park H.-J."/>
            <person name="Ramirez L."/>
            <person name="Alfaro M."/>
            <person name="Sun H."/>
            <person name="Tritt A."/>
            <person name="Yoshinaga Y."/>
            <person name="Zwiers L.-H."/>
            <person name="Turgeon B."/>
            <person name="Goodwin S."/>
            <person name="Spatafora J."/>
            <person name="Crous P."/>
            <person name="Grigoriev I."/>
        </authorList>
    </citation>
    <scope>NUCLEOTIDE SEQUENCE</scope>
    <source>
        <strain evidence="1">ATCC 74209</strain>
    </source>
</reference>
<evidence type="ECO:0000313" key="1">
    <source>
        <dbReference type="EMBL" id="KAF2199848.1"/>
    </source>
</evidence>